<dbReference type="AlphaFoldDB" id="A0A1I1L567"/>
<proteinExistence type="predicted"/>
<feature type="transmembrane region" description="Helical" evidence="1">
    <location>
        <begin position="87"/>
        <end position="104"/>
    </location>
</feature>
<dbReference type="STRING" id="753702.SAMN04488102_11820"/>
<keyword evidence="1" id="KW-1133">Transmembrane helix</keyword>
<evidence type="ECO:0000256" key="1">
    <source>
        <dbReference type="SAM" id="Phobius"/>
    </source>
</evidence>
<reference evidence="3" key="1">
    <citation type="submission" date="2016-10" db="EMBL/GenBank/DDBJ databases">
        <authorList>
            <person name="Varghese N."/>
            <person name="Submissions S."/>
        </authorList>
    </citation>
    <scope>NUCLEOTIDE SEQUENCE [LARGE SCALE GENOMIC DNA]</scope>
    <source>
        <strain evidence="3">DSM 23664</strain>
    </source>
</reference>
<keyword evidence="1" id="KW-0472">Membrane</keyword>
<evidence type="ECO:0000313" key="3">
    <source>
        <dbReference type="Proteomes" id="UP000199612"/>
    </source>
</evidence>
<dbReference type="EMBL" id="FOLT01000018">
    <property type="protein sequence ID" value="SFC68151.1"/>
    <property type="molecule type" value="Genomic_DNA"/>
</dbReference>
<organism evidence="2 3">
    <name type="scientific">Alkalibacterium subtropicum</name>
    <dbReference type="NCBI Taxonomy" id="753702"/>
    <lineage>
        <taxon>Bacteria</taxon>
        <taxon>Bacillati</taxon>
        <taxon>Bacillota</taxon>
        <taxon>Bacilli</taxon>
        <taxon>Lactobacillales</taxon>
        <taxon>Carnobacteriaceae</taxon>
        <taxon>Alkalibacterium</taxon>
    </lineage>
</organism>
<keyword evidence="1" id="KW-0812">Transmembrane</keyword>
<protein>
    <submittedName>
        <fullName evidence="2">Uncharacterized protein</fullName>
    </submittedName>
</protein>
<dbReference type="Proteomes" id="UP000199612">
    <property type="component" value="Unassembled WGS sequence"/>
</dbReference>
<dbReference type="RefSeq" id="WP_091531571.1">
    <property type="nucleotide sequence ID" value="NZ_FOLT01000018.1"/>
</dbReference>
<sequence>MNFLNAFVVLFSLGIIVLQVFGIIKATKQDYASTFVTMYRGFSVATLLKEQKPEDERIKKLVILNSSVNILLIAALVTLYFSQDVTGDHVLVIALGTLLINFLTQKLVDWRIKKIVKESEEFQNL</sequence>
<name>A0A1I1L567_9LACT</name>
<feature type="transmembrane region" description="Helical" evidence="1">
    <location>
        <begin position="6"/>
        <end position="24"/>
    </location>
</feature>
<accession>A0A1I1L567</accession>
<dbReference type="OrthoDB" id="2166493at2"/>
<evidence type="ECO:0000313" key="2">
    <source>
        <dbReference type="EMBL" id="SFC68151.1"/>
    </source>
</evidence>
<gene>
    <name evidence="2" type="ORF">SAMN04488102_11820</name>
</gene>
<feature type="transmembrane region" description="Helical" evidence="1">
    <location>
        <begin position="61"/>
        <end position="81"/>
    </location>
</feature>
<keyword evidence="3" id="KW-1185">Reference proteome</keyword>